<dbReference type="Proteomes" id="UP000566819">
    <property type="component" value="Unassembled WGS sequence"/>
</dbReference>
<reference evidence="2 3" key="1">
    <citation type="submission" date="2020-03" db="EMBL/GenBank/DDBJ databases">
        <title>Draft Genome Sequence of Cudoniella acicularis.</title>
        <authorList>
            <person name="Buettner E."/>
            <person name="Kellner H."/>
        </authorList>
    </citation>
    <scope>NUCLEOTIDE SEQUENCE [LARGE SCALE GENOMIC DNA]</scope>
    <source>
        <strain evidence="2 3">DSM 108380</strain>
    </source>
</reference>
<dbReference type="PANTHER" id="PTHR24359">
    <property type="entry name" value="SERINE/THREONINE-PROTEIN KINASE SBK1"/>
    <property type="match status" value="1"/>
</dbReference>
<dbReference type="GO" id="GO:0005524">
    <property type="term" value="F:ATP binding"/>
    <property type="evidence" value="ECO:0007669"/>
    <property type="project" value="InterPro"/>
</dbReference>
<accession>A0A8H4VXC2</accession>
<feature type="domain" description="Protein kinase" evidence="1">
    <location>
        <begin position="161"/>
        <end position="466"/>
    </location>
</feature>
<dbReference type="PROSITE" id="PS50011">
    <property type="entry name" value="PROTEIN_KINASE_DOM"/>
    <property type="match status" value="1"/>
</dbReference>
<dbReference type="EMBL" id="JAAMPI010001313">
    <property type="protein sequence ID" value="KAF4625707.1"/>
    <property type="molecule type" value="Genomic_DNA"/>
</dbReference>
<protein>
    <recommendedName>
        <fullName evidence="1">Protein kinase domain-containing protein</fullName>
    </recommendedName>
</protein>
<dbReference type="InterPro" id="IPR008271">
    <property type="entry name" value="Ser/Thr_kinase_AS"/>
</dbReference>
<dbReference type="SUPFAM" id="SSF56112">
    <property type="entry name" value="Protein kinase-like (PK-like)"/>
    <property type="match status" value="1"/>
</dbReference>
<proteinExistence type="predicted"/>
<dbReference type="AlphaFoldDB" id="A0A8H4VXC2"/>
<organism evidence="2 3">
    <name type="scientific">Cudoniella acicularis</name>
    <dbReference type="NCBI Taxonomy" id="354080"/>
    <lineage>
        <taxon>Eukaryota</taxon>
        <taxon>Fungi</taxon>
        <taxon>Dikarya</taxon>
        <taxon>Ascomycota</taxon>
        <taxon>Pezizomycotina</taxon>
        <taxon>Leotiomycetes</taxon>
        <taxon>Helotiales</taxon>
        <taxon>Tricladiaceae</taxon>
        <taxon>Cudoniella</taxon>
    </lineage>
</organism>
<dbReference type="OrthoDB" id="4062651at2759"/>
<keyword evidence="3" id="KW-1185">Reference proteome</keyword>
<dbReference type="SMART" id="SM00220">
    <property type="entry name" value="S_TKc"/>
    <property type="match status" value="1"/>
</dbReference>
<evidence type="ECO:0000259" key="1">
    <source>
        <dbReference type="PROSITE" id="PS50011"/>
    </source>
</evidence>
<dbReference type="InterPro" id="IPR000719">
    <property type="entry name" value="Prot_kinase_dom"/>
</dbReference>
<dbReference type="PANTHER" id="PTHR24359:SF1">
    <property type="entry name" value="INHIBITOR OF NUCLEAR FACTOR KAPPA-B KINASE EPSILON SUBUNIT HOMOLOG 1-RELATED"/>
    <property type="match status" value="1"/>
</dbReference>
<dbReference type="Pfam" id="PF00069">
    <property type="entry name" value="Pkinase"/>
    <property type="match status" value="1"/>
</dbReference>
<dbReference type="InterPro" id="IPR011009">
    <property type="entry name" value="Kinase-like_dom_sf"/>
</dbReference>
<dbReference type="Gene3D" id="1.10.510.10">
    <property type="entry name" value="Transferase(Phosphotransferase) domain 1"/>
    <property type="match status" value="1"/>
</dbReference>
<evidence type="ECO:0000313" key="3">
    <source>
        <dbReference type="Proteomes" id="UP000566819"/>
    </source>
</evidence>
<name>A0A8H4VXC2_9HELO</name>
<dbReference type="PROSITE" id="PS00108">
    <property type="entry name" value="PROTEIN_KINASE_ST"/>
    <property type="match status" value="1"/>
</dbReference>
<evidence type="ECO:0000313" key="2">
    <source>
        <dbReference type="EMBL" id="KAF4625707.1"/>
    </source>
</evidence>
<gene>
    <name evidence="2" type="ORF">G7Y89_g12456</name>
</gene>
<dbReference type="CDD" id="cd00180">
    <property type="entry name" value="PKc"/>
    <property type="match status" value="1"/>
</dbReference>
<sequence>MLQSLKNALHQHKDLPNPNNSPPFTTLEDISIPINTSTIRAVLKELVQFEGIATEYADLIFESAPTLFVILIYIDQENRILSIVPEGWMDTFLPVLPDQENLPHNNPLSKDLVHWHPTDRATFQTQQWRFLPPRFTKLGQHLDLHDGYILPFIQNRVYKDIKEDQTVFAVKFNPWCQRIYHPDGSPDIAIKRFSTPSVSKFLHERNIITQLARLRNKNIMTLIASYKHRGEYFILFPLAQCDLATYWRQTDPDSDFDNHVYWFVRSVLDLTTALSEMHCMQKTPGWSSRARREGLFHGDIKPQNILVMPDKTLVLNDFGLSLWTSDPPFMATTRTYEAPESEMDERVGLESDVWSFGCVVFEFLIWLLYGGEGVRRFATERIMATLGSGLPMKDDHFFMLQYENEEVVGVGVRETIKKYEKEMRGNENCQGVLGKVLDVVLQDMLVVNRKDRGSANALALRFGVILDRLEVTRSGKGNANGEKMNE</sequence>
<comment type="caution">
    <text evidence="2">The sequence shown here is derived from an EMBL/GenBank/DDBJ whole genome shotgun (WGS) entry which is preliminary data.</text>
</comment>
<dbReference type="GO" id="GO:0004674">
    <property type="term" value="F:protein serine/threonine kinase activity"/>
    <property type="evidence" value="ECO:0007669"/>
    <property type="project" value="TreeGrafter"/>
</dbReference>